<organism evidence="26 27">
    <name type="scientific">Phlebotomus papatasi</name>
    <name type="common">Sandfly</name>
    <dbReference type="NCBI Taxonomy" id="29031"/>
    <lineage>
        <taxon>Eukaryota</taxon>
        <taxon>Metazoa</taxon>
        <taxon>Ecdysozoa</taxon>
        <taxon>Arthropoda</taxon>
        <taxon>Hexapoda</taxon>
        <taxon>Insecta</taxon>
        <taxon>Pterygota</taxon>
        <taxon>Neoptera</taxon>
        <taxon>Endopterygota</taxon>
        <taxon>Diptera</taxon>
        <taxon>Nematocera</taxon>
        <taxon>Psychodoidea</taxon>
        <taxon>Psychodidae</taxon>
        <taxon>Phlebotomus</taxon>
        <taxon>Phlebotomus</taxon>
    </lineage>
</organism>
<feature type="binding site" evidence="25">
    <location>
        <position position="235"/>
    </location>
    <ligand>
        <name>Mg(2+)</name>
        <dbReference type="ChEBI" id="CHEBI:18420"/>
        <label>1</label>
    </ligand>
</feature>
<evidence type="ECO:0000256" key="7">
    <source>
        <dbReference type="ARBA" id="ARBA00012255"/>
    </source>
</evidence>
<dbReference type="GO" id="GO:0046872">
    <property type="term" value="F:metal ion binding"/>
    <property type="evidence" value="ECO:0007669"/>
    <property type="project" value="UniProtKB-KW"/>
</dbReference>
<dbReference type="SUPFAM" id="SSF101478">
    <property type="entry name" value="ADP-ribosylglycohydrolase"/>
    <property type="match status" value="1"/>
</dbReference>
<evidence type="ECO:0000256" key="8">
    <source>
        <dbReference type="ARBA" id="ARBA00022454"/>
    </source>
</evidence>
<dbReference type="EnsemblMetazoa" id="PPAI003579-RA">
    <property type="protein sequence ID" value="PPAI003579-PA"/>
    <property type="gene ID" value="PPAI003579"/>
</dbReference>
<dbReference type="GO" id="GO:0004649">
    <property type="term" value="F:poly(ADP-ribose) glycohydrolase activity"/>
    <property type="evidence" value="ECO:0007669"/>
    <property type="project" value="UniProtKB-EC"/>
</dbReference>
<keyword evidence="15" id="KW-0234">DNA repair</keyword>
<reference evidence="26" key="1">
    <citation type="submission" date="2022-08" db="UniProtKB">
        <authorList>
            <consortium name="EnsemblMetazoa"/>
        </authorList>
    </citation>
    <scope>IDENTIFICATION</scope>
    <source>
        <strain evidence="26">Israel</strain>
    </source>
</reference>
<feature type="binding site" evidence="25">
    <location>
        <position position="236"/>
    </location>
    <ligand>
        <name>Mg(2+)</name>
        <dbReference type="ChEBI" id="CHEBI:18420"/>
        <label>1</label>
    </ligand>
</feature>
<keyword evidence="14" id="KW-0496">Mitochondrion</keyword>
<keyword evidence="11" id="KW-0227">DNA damage</keyword>
<dbReference type="AlphaFoldDB" id="A0A1B0D7Q6"/>
<dbReference type="InterPro" id="IPR050792">
    <property type="entry name" value="ADP-ribosylglycohydrolase"/>
</dbReference>
<comment type="subunit">
    <text evidence="6">Monomer.</text>
</comment>
<dbReference type="InterPro" id="IPR036705">
    <property type="entry name" value="Ribosyl_crysJ1_sf"/>
</dbReference>
<comment type="catalytic activity">
    <reaction evidence="24">
        <text>alpha-NAD(+) + H2O = ADP-D-ribose + nicotinamide + H(+)</text>
        <dbReference type="Rhea" id="RHEA:68792"/>
        <dbReference type="ChEBI" id="CHEBI:15377"/>
        <dbReference type="ChEBI" id="CHEBI:15378"/>
        <dbReference type="ChEBI" id="CHEBI:17154"/>
        <dbReference type="ChEBI" id="CHEBI:57967"/>
        <dbReference type="ChEBI" id="CHEBI:77017"/>
    </reaction>
</comment>
<evidence type="ECO:0000256" key="5">
    <source>
        <dbReference type="ARBA" id="ARBA00010702"/>
    </source>
</evidence>
<evidence type="ECO:0000256" key="9">
    <source>
        <dbReference type="ARBA" id="ARBA00022490"/>
    </source>
</evidence>
<feature type="binding site" evidence="25">
    <location>
        <position position="233"/>
    </location>
    <ligand>
        <name>Mg(2+)</name>
        <dbReference type="ChEBI" id="CHEBI:18420"/>
        <label>1</label>
    </ligand>
</feature>
<evidence type="ECO:0000313" key="27">
    <source>
        <dbReference type="Proteomes" id="UP000092462"/>
    </source>
</evidence>
<keyword evidence="16" id="KW-0539">Nucleus</keyword>
<evidence type="ECO:0000256" key="11">
    <source>
        <dbReference type="ARBA" id="ARBA00022763"/>
    </source>
</evidence>
<accession>A0A1B0D7Q6</accession>
<dbReference type="VEuPathDB" id="VectorBase:PPAPM1_004753"/>
<evidence type="ECO:0000256" key="17">
    <source>
        <dbReference type="ARBA" id="ARBA00041057"/>
    </source>
</evidence>
<dbReference type="PANTHER" id="PTHR16222">
    <property type="entry name" value="ADP-RIBOSYLGLYCOHYDROLASE"/>
    <property type="match status" value="1"/>
</dbReference>
<dbReference type="Proteomes" id="UP000092462">
    <property type="component" value="Unassembled WGS sequence"/>
</dbReference>
<comment type="similarity">
    <text evidence="5">Belongs to the ADP-ribosylglycohydrolase family.</text>
</comment>
<comment type="cofactor">
    <cofactor evidence="25">
        <name>Mg(2+)</name>
        <dbReference type="ChEBI" id="CHEBI:18420"/>
    </cofactor>
    <text evidence="25">Binds 2 magnesium ions per subunit.</text>
</comment>
<evidence type="ECO:0000256" key="10">
    <source>
        <dbReference type="ARBA" id="ARBA00022723"/>
    </source>
</evidence>
<dbReference type="FunFam" id="1.10.4080.10:FF:000001">
    <property type="entry name" value="ADP-ribose glycohydrolase ARH3"/>
    <property type="match status" value="1"/>
</dbReference>
<evidence type="ECO:0000256" key="12">
    <source>
        <dbReference type="ARBA" id="ARBA00022801"/>
    </source>
</evidence>
<proteinExistence type="inferred from homology"/>
<evidence type="ECO:0000256" key="4">
    <source>
        <dbReference type="ARBA" id="ARBA00004496"/>
    </source>
</evidence>
<evidence type="ECO:0000256" key="19">
    <source>
        <dbReference type="ARBA" id="ARBA00042471"/>
    </source>
</evidence>
<dbReference type="GO" id="GO:0006281">
    <property type="term" value="P:DNA repair"/>
    <property type="evidence" value="ECO:0007669"/>
    <property type="project" value="UniProtKB-KW"/>
</dbReference>
<evidence type="ECO:0000256" key="13">
    <source>
        <dbReference type="ARBA" id="ARBA00022842"/>
    </source>
</evidence>
<protein>
    <recommendedName>
        <fullName evidence="17">ADP-ribosylhydrolase ARH3</fullName>
        <ecNumber evidence="7">3.2.1.143</ecNumber>
    </recommendedName>
    <alternativeName>
        <fullName evidence="18">ADP-ribose glycohydrolase ARH3</fullName>
    </alternativeName>
    <alternativeName>
        <fullName evidence="19">ADP-ribosylhydrolase 3</fullName>
    </alternativeName>
    <alternativeName>
        <fullName evidence="22">O-acetyl-ADP-ribose deacetylase ARH3</fullName>
    </alternativeName>
    <alternativeName>
        <fullName evidence="23">Poly(ADP-ribose) glycohydrolase ARH3</fullName>
    </alternativeName>
    <alternativeName>
        <fullName evidence="21">[Protein ADP-ribosylarginine] hydrolase-like protein 2</fullName>
    </alternativeName>
    <alternativeName>
        <fullName evidence="20">[Protein ADP-ribosylserine] hydrolase</fullName>
    </alternativeName>
</protein>
<dbReference type="Pfam" id="PF03747">
    <property type="entry name" value="ADP_ribosyl_GH"/>
    <property type="match status" value="1"/>
</dbReference>
<evidence type="ECO:0000256" key="6">
    <source>
        <dbReference type="ARBA" id="ARBA00011245"/>
    </source>
</evidence>
<evidence type="ECO:0000256" key="18">
    <source>
        <dbReference type="ARBA" id="ARBA00042398"/>
    </source>
</evidence>
<evidence type="ECO:0000256" key="1">
    <source>
        <dbReference type="ARBA" id="ARBA00004123"/>
    </source>
</evidence>
<dbReference type="VEuPathDB" id="VectorBase:PPAI003579"/>
<evidence type="ECO:0000256" key="14">
    <source>
        <dbReference type="ARBA" id="ARBA00023128"/>
    </source>
</evidence>
<evidence type="ECO:0000313" key="26">
    <source>
        <dbReference type="EnsemblMetazoa" id="PPAI003579-PA"/>
    </source>
</evidence>
<dbReference type="GO" id="GO:0005634">
    <property type="term" value="C:nucleus"/>
    <property type="evidence" value="ECO:0007669"/>
    <property type="project" value="UniProtKB-SubCell"/>
</dbReference>
<keyword evidence="13 25" id="KW-0460">Magnesium</keyword>
<evidence type="ECO:0000256" key="25">
    <source>
        <dbReference type="PIRSR" id="PIRSR605502-1"/>
    </source>
</evidence>
<dbReference type="Gene3D" id="1.10.4080.10">
    <property type="entry name" value="ADP-ribosylation/Crystallin J1"/>
    <property type="match status" value="1"/>
</dbReference>
<evidence type="ECO:0000256" key="2">
    <source>
        <dbReference type="ARBA" id="ARBA00004286"/>
    </source>
</evidence>
<evidence type="ECO:0000256" key="23">
    <source>
        <dbReference type="ARBA" id="ARBA00043193"/>
    </source>
</evidence>
<evidence type="ECO:0000256" key="16">
    <source>
        <dbReference type="ARBA" id="ARBA00023242"/>
    </source>
</evidence>
<evidence type="ECO:0000256" key="3">
    <source>
        <dbReference type="ARBA" id="ARBA00004305"/>
    </source>
</evidence>
<keyword evidence="9" id="KW-0963">Cytoplasm</keyword>
<dbReference type="GO" id="GO:0005694">
    <property type="term" value="C:chromosome"/>
    <property type="evidence" value="ECO:0007669"/>
    <property type="project" value="UniProtKB-SubCell"/>
</dbReference>
<keyword evidence="8" id="KW-0158">Chromosome</keyword>
<evidence type="ECO:0000256" key="24">
    <source>
        <dbReference type="ARBA" id="ARBA00049015"/>
    </source>
</evidence>
<sequence length="281" mass="30892">MTISVAEELIENKGVDQSRLAKRFVQSYVKAPNRGYGSGINELFNKFQGAKFENVKQLAREQFSGRGSFGNGAAMRVAPVPLFCVRSESELVEMVRTQAEITHSHKLGVNGAILQALAIHQSLHLNPMKPIDTQHFIEELMRKMKPIEQDNDDIDDGDPEPYNRQLTEITKLLDKGNPSEEAVVNSLGHSVCALYSVPTAIYCFLRSLSEIDGIATDNPFKRCLEYAISLGGDTDTIASMACAISGAFYGESIIPPSLLKHCEASEKITNLADSLSKVLQE</sequence>
<keyword evidence="27" id="KW-1185">Reference proteome</keyword>
<dbReference type="EC" id="3.2.1.143" evidence="7"/>
<evidence type="ECO:0000256" key="21">
    <source>
        <dbReference type="ARBA" id="ARBA00042850"/>
    </source>
</evidence>
<comment type="subcellular location">
    <subcellularLocation>
        <location evidence="2">Chromosome</location>
    </subcellularLocation>
    <subcellularLocation>
        <location evidence="4">Cytoplasm</location>
    </subcellularLocation>
    <subcellularLocation>
        <location evidence="3">Mitochondrion matrix</location>
    </subcellularLocation>
    <subcellularLocation>
        <location evidence="1">Nucleus</location>
    </subcellularLocation>
</comment>
<evidence type="ECO:0000256" key="15">
    <source>
        <dbReference type="ARBA" id="ARBA00023204"/>
    </source>
</evidence>
<dbReference type="InterPro" id="IPR005502">
    <property type="entry name" value="Ribosyl_crysJ1"/>
</dbReference>
<dbReference type="EMBL" id="AJVK01027112">
    <property type="status" value="NOT_ANNOTATED_CDS"/>
    <property type="molecule type" value="Genomic_DNA"/>
</dbReference>
<keyword evidence="12" id="KW-0378">Hydrolase</keyword>
<evidence type="ECO:0000256" key="20">
    <source>
        <dbReference type="ARBA" id="ARBA00042722"/>
    </source>
</evidence>
<evidence type="ECO:0000256" key="22">
    <source>
        <dbReference type="ARBA" id="ARBA00043187"/>
    </source>
</evidence>
<dbReference type="GO" id="GO:0005759">
    <property type="term" value="C:mitochondrial matrix"/>
    <property type="evidence" value="ECO:0007669"/>
    <property type="project" value="UniProtKB-SubCell"/>
</dbReference>
<dbReference type="GO" id="GO:0140290">
    <property type="term" value="P:peptidyl-serine ADP-deribosylation"/>
    <property type="evidence" value="ECO:0007669"/>
    <property type="project" value="UniProtKB-ARBA"/>
</dbReference>
<name>A0A1B0D7Q6_PHLPP</name>
<dbReference type="PANTHER" id="PTHR16222:SF24">
    <property type="entry name" value="ADP-RIBOSYLHYDROLASE ARH3"/>
    <property type="match status" value="1"/>
</dbReference>
<keyword evidence="10 25" id="KW-0479">Metal-binding</keyword>